<reference evidence="5" key="1">
    <citation type="submission" date="2016-10" db="EMBL/GenBank/DDBJ databases">
        <authorList>
            <person name="Varghese N."/>
            <person name="Submissions S."/>
        </authorList>
    </citation>
    <scope>NUCLEOTIDE SEQUENCE [LARGE SCALE GENOMIC DNA]</scope>
    <source>
        <strain evidence="5">DSM 45722</strain>
    </source>
</reference>
<dbReference type="AlphaFoldDB" id="A0A1G4XFH1"/>
<evidence type="ECO:0000256" key="2">
    <source>
        <dbReference type="SAM" id="MobiDB-lite"/>
    </source>
</evidence>
<evidence type="ECO:0000256" key="3">
    <source>
        <dbReference type="SAM" id="Phobius"/>
    </source>
</evidence>
<dbReference type="Proteomes" id="UP000198981">
    <property type="component" value="Unassembled WGS sequence"/>
</dbReference>
<keyword evidence="3" id="KW-0472">Membrane</keyword>
<feature type="transmembrane region" description="Helical" evidence="3">
    <location>
        <begin position="6"/>
        <end position="27"/>
    </location>
</feature>
<keyword evidence="3" id="KW-0812">Transmembrane</keyword>
<comment type="similarity">
    <text evidence="1">Belongs to the CPA3 antiporters (TC 2.A.63) subunit G family.</text>
</comment>
<keyword evidence="3" id="KW-1133">Transmembrane helix</keyword>
<evidence type="ECO:0000313" key="4">
    <source>
        <dbReference type="EMBL" id="SCX39784.1"/>
    </source>
</evidence>
<dbReference type="InterPro" id="IPR005133">
    <property type="entry name" value="PhaG_MnhG_YufB"/>
</dbReference>
<accession>A0A1G4XFH1</accession>
<dbReference type="RefSeq" id="WP_092799780.1">
    <property type="nucleotide sequence ID" value="NZ_FMUH01000001.1"/>
</dbReference>
<keyword evidence="5" id="KW-1185">Reference proteome</keyword>
<name>A0A1G4XFH1_9ACTN</name>
<feature type="transmembrane region" description="Helical" evidence="3">
    <location>
        <begin position="63"/>
        <end position="83"/>
    </location>
</feature>
<dbReference type="STRING" id="1960309.SAMN03159343_0785"/>
<dbReference type="PANTHER" id="PTHR34703">
    <property type="entry name" value="ANTIPORTER SUBUNIT MNHG2-RELATED"/>
    <property type="match status" value="1"/>
</dbReference>
<feature type="compositionally biased region" description="Basic and acidic residues" evidence="2">
    <location>
        <begin position="112"/>
        <end position="121"/>
    </location>
</feature>
<dbReference type="EMBL" id="FMUH01000001">
    <property type="protein sequence ID" value="SCX39784.1"/>
    <property type="molecule type" value="Genomic_DNA"/>
</dbReference>
<feature type="transmembrane region" description="Helical" evidence="3">
    <location>
        <begin position="39"/>
        <end position="57"/>
    </location>
</feature>
<organism evidence="4 5">
    <name type="scientific">Klenkia marina</name>
    <dbReference type="NCBI Taxonomy" id="1960309"/>
    <lineage>
        <taxon>Bacteria</taxon>
        <taxon>Bacillati</taxon>
        <taxon>Actinomycetota</taxon>
        <taxon>Actinomycetes</taxon>
        <taxon>Geodermatophilales</taxon>
        <taxon>Geodermatophilaceae</taxon>
        <taxon>Klenkia</taxon>
    </lineage>
</organism>
<dbReference type="PANTHER" id="PTHR34703:SF1">
    <property type="entry name" value="ANTIPORTER SUBUNIT MNHG2-RELATED"/>
    <property type="match status" value="1"/>
</dbReference>
<protein>
    <submittedName>
        <fullName evidence="4">Multicomponent Na+:H+ antiporter subunit G</fullName>
    </submittedName>
</protein>
<gene>
    <name evidence="4" type="ORF">SAMN03159343_0785</name>
</gene>
<sequence>MTLQTVVGDVLLMLGVVLMAVAAVGLVRMPDVYNRTNAVAKAGGLGLVLVLLGVVVLDPGPTAVVVLLLAVVLQLFTVPIAGFEIGQAARISGAPMTPGTRTSPGADLPDGEPGRGDDGDR</sequence>
<dbReference type="OrthoDB" id="3214257at2"/>
<dbReference type="Pfam" id="PF03334">
    <property type="entry name" value="PhaG_MnhG_YufB"/>
    <property type="match status" value="1"/>
</dbReference>
<proteinExistence type="inferred from homology"/>
<feature type="region of interest" description="Disordered" evidence="2">
    <location>
        <begin position="92"/>
        <end position="121"/>
    </location>
</feature>
<evidence type="ECO:0000313" key="5">
    <source>
        <dbReference type="Proteomes" id="UP000198981"/>
    </source>
</evidence>
<dbReference type="GO" id="GO:0015385">
    <property type="term" value="F:sodium:proton antiporter activity"/>
    <property type="evidence" value="ECO:0007669"/>
    <property type="project" value="TreeGrafter"/>
</dbReference>
<evidence type="ECO:0000256" key="1">
    <source>
        <dbReference type="ARBA" id="ARBA00008404"/>
    </source>
</evidence>